<organism evidence="2 3">
    <name type="scientific">Cannabis sativa</name>
    <name type="common">Hemp</name>
    <name type="synonym">Marijuana</name>
    <dbReference type="NCBI Taxonomy" id="3483"/>
    <lineage>
        <taxon>Eukaryota</taxon>
        <taxon>Viridiplantae</taxon>
        <taxon>Streptophyta</taxon>
        <taxon>Embryophyta</taxon>
        <taxon>Tracheophyta</taxon>
        <taxon>Spermatophyta</taxon>
        <taxon>Magnoliopsida</taxon>
        <taxon>eudicotyledons</taxon>
        <taxon>Gunneridae</taxon>
        <taxon>Pentapetalae</taxon>
        <taxon>rosids</taxon>
        <taxon>fabids</taxon>
        <taxon>Rosales</taxon>
        <taxon>Cannabaceae</taxon>
        <taxon>Cannabis</taxon>
    </lineage>
</organism>
<dbReference type="Gramene" id="novel_model_850_5bda875f">
    <property type="protein sequence ID" value="cds.novel_model_850_5bda875f"/>
    <property type="gene ID" value="novel_gene_584_5bda875f"/>
</dbReference>
<name>A0A803RC81_CANSA</name>
<feature type="compositionally biased region" description="Polar residues" evidence="1">
    <location>
        <begin position="1"/>
        <end position="22"/>
    </location>
</feature>
<reference evidence="2" key="1">
    <citation type="submission" date="2021-03" db="UniProtKB">
        <authorList>
            <consortium name="EnsemblPlants"/>
        </authorList>
    </citation>
    <scope>IDENTIFICATION</scope>
</reference>
<proteinExistence type="predicted"/>
<keyword evidence="3" id="KW-1185">Reference proteome</keyword>
<dbReference type="Proteomes" id="UP000596661">
    <property type="component" value="Unassembled WGS sequence"/>
</dbReference>
<evidence type="ECO:0000256" key="1">
    <source>
        <dbReference type="SAM" id="MobiDB-lite"/>
    </source>
</evidence>
<dbReference type="EnsemblPlants" id="novel_model_850_5bda875f">
    <property type="protein sequence ID" value="cds.novel_model_850_5bda875f"/>
    <property type="gene ID" value="novel_gene_584_5bda875f"/>
</dbReference>
<protein>
    <submittedName>
        <fullName evidence="2">Uncharacterized protein</fullName>
    </submittedName>
</protein>
<sequence length="84" mass="9703">MKFSSFQLNTYTNSQFTNSKQKNTTKRRRSKLDNYYLLFPIQNKERNKTNYLHSSPPPTSSKTLVDLQTGQVTCEASHVSIQQG</sequence>
<dbReference type="EMBL" id="UZAU01000839">
    <property type="status" value="NOT_ANNOTATED_CDS"/>
    <property type="molecule type" value="Genomic_DNA"/>
</dbReference>
<evidence type="ECO:0000313" key="2">
    <source>
        <dbReference type="EnsemblPlants" id="cds.novel_model_850_5bda875f"/>
    </source>
</evidence>
<evidence type="ECO:0000313" key="3">
    <source>
        <dbReference type="Proteomes" id="UP000596661"/>
    </source>
</evidence>
<feature type="region of interest" description="Disordered" evidence="1">
    <location>
        <begin position="1"/>
        <end position="29"/>
    </location>
</feature>
<dbReference type="AlphaFoldDB" id="A0A803RC81"/>
<accession>A0A803RC81</accession>